<dbReference type="OrthoDB" id="10013825at2759"/>
<reference evidence="2 3" key="1">
    <citation type="journal article" date="2019" name="Sci. Rep.">
        <title>Colletotrichum shisoi sp. nov., an anthracnose pathogen of Perilla frutescens in Japan: molecular phylogenetic, morphological and genomic evidence.</title>
        <authorList>
            <person name="Gan P."/>
            <person name="Tsushima A."/>
            <person name="Hiroyama R."/>
            <person name="Narusaka M."/>
            <person name="Takano Y."/>
            <person name="Narusaka Y."/>
            <person name="Kawaradani M."/>
            <person name="Damm U."/>
            <person name="Shirasu K."/>
        </authorList>
    </citation>
    <scope>NUCLEOTIDE SEQUENCE [LARGE SCALE GENOMIC DNA]</scope>
    <source>
        <strain evidence="2 3">PG-2018a</strain>
    </source>
</reference>
<gene>
    <name evidence="2" type="ORF">CSHISOI_11040</name>
</gene>
<dbReference type="AlphaFoldDB" id="A0A5Q4BAH9"/>
<protein>
    <submittedName>
        <fullName evidence="2">Uncharacterized protein</fullName>
    </submittedName>
</protein>
<sequence>MPLVVPGINNNSSSDKTEEWTSKLVGKKLHDEESNET</sequence>
<evidence type="ECO:0000313" key="3">
    <source>
        <dbReference type="Proteomes" id="UP000326340"/>
    </source>
</evidence>
<feature type="region of interest" description="Disordered" evidence="1">
    <location>
        <begin position="1"/>
        <end position="37"/>
    </location>
</feature>
<keyword evidence="3" id="KW-1185">Reference proteome</keyword>
<feature type="compositionally biased region" description="Basic and acidic residues" evidence="1">
    <location>
        <begin position="28"/>
        <end position="37"/>
    </location>
</feature>
<feature type="non-terminal residue" evidence="2">
    <location>
        <position position="37"/>
    </location>
</feature>
<organism evidence="2 3">
    <name type="scientific">Colletotrichum shisoi</name>
    <dbReference type="NCBI Taxonomy" id="2078593"/>
    <lineage>
        <taxon>Eukaryota</taxon>
        <taxon>Fungi</taxon>
        <taxon>Dikarya</taxon>
        <taxon>Ascomycota</taxon>
        <taxon>Pezizomycotina</taxon>
        <taxon>Sordariomycetes</taxon>
        <taxon>Hypocreomycetidae</taxon>
        <taxon>Glomerellales</taxon>
        <taxon>Glomerellaceae</taxon>
        <taxon>Colletotrichum</taxon>
        <taxon>Colletotrichum destructivum species complex</taxon>
    </lineage>
</organism>
<proteinExistence type="predicted"/>
<accession>A0A5Q4BAH9</accession>
<name>A0A5Q4BAH9_9PEZI</name>
<dbReference type="Proteomes" id="UP000326340">
    <property type="component" value="Unassembled WGS sequence"/>
</dbReference>
<comment type="caution">
    <text evidence="2">The sequence shown here is derived from an EMBL/GenBank/DDBJ whole genome shotgun (WGS) entry which is preliminary data.</text>
</comment>
<dbReference type="EMBL" id="PUHP01003293">
    <property type="protein sequence ID" value="TQN63913.1"/>
    <property type="molecule type" value="Genomic_DNA"/>
</dbReference>
<evidence type="ECO:0000313" key="2">
    <source>
        <dbReference type="EMBL" id="TQN63913.1"/>
    </source>
</evidence>
<evidence type="ECO:0000256" key="1">
    <source>
        <dbReference type="SAM" id="MobiDB-lite"/>
    </source>
</evidence>